<feature type="signal peptide" evidence="1">
    <location>
        <begin position="1"/>
        <end position="21"/>
    </location>
</feature>
<keyword evidence="1" id="KW-0732">Signal</keyword>
<dbReference type="EMBL" id="CP012328">
    <property type="protein sequence ID" value="AKU80167.1"/>
    <property type="molecule type" value="Genomic_DNA"/>
</dbReference>
<dbReference type="PATRIC" id="fig|216946.3.peg.951"/>
<evidence type="ECO:0008006" key="4">
    <source>
        <dbReference type="Google" id="ProtNLM"/>
    </source>
</evidence>
<proteinExistence type="predicted"/>
<dbReference type="KEGG" id="stur:STURON_00921"/>
<evidence type="ECO:0000313" key="2">
    <source>
        <dbReference type="EMBL" id="AKU80167.1"/>
    </source>
</evidence>
<accession>A0A0K1P8E2</accession>
<dbReference type="OrthoDB" id="389077at2"/>
<reference evidence="2 3" key="1">
    <citation type="journal article" date="2015" name="Genome Announc.">
        <title>Complete Genome Sequence of Spiroplasma turonicum Strain Tab4cT, a Parasite of a Horse Fly, Haematopota sp. (Diptera: Tabanidae).</title>
        <authorList>
            <person name="Davis R.E."/>
            <person name="Shao J."/>
            <person name="Zhao Y."/>
            <person name="Gasparich G.E."/>
            <person name="Gaynor B.J."/>
            <person name="Donofrio N."/>
        </authorList>
    </citation>
    <scope>NUCLEOTIDE SEQUENCE [LARGE SCALE GENOMIC DNA]</scope>
    <source>
        <strain evidence="2 3">Tab4c</strain>
    </source>
</reference>
<name>A0A0K1P8E2_9MOLU</name>
<dbReference type="PROSITE" id="PS51257">
    <property type="entry name" value="PROKAR_LIPOPROTEIN"/>
    <property type="match status" value="1"/>
</dbReference>
<evidence type="ECO:0000313" key="3">
    <source>
        <dbReference type="Proteomes" id="UP000067243"/>
    </source>
</evidence>
<evidence type="ECO:0000256" key="1">
    <source>
        <dbReference type="SAM" id="SignalP"/>
    </source>
</evidence>
<dbReference type="RefSeq" id="WP_075048732.1">
    <property type="nucleotide sequence ID" value="NZ_CP012328.1"/>
</dbReference>
<dbReference type="Proteomes" id="UP000067243">
    <property type="component" value="Chromosome"/>
</dbReference>
<gene>
    <name evidence="2" type="ORF">STURON_00921</name>
</gene>
<protein>
    <recommendedName>
        <fullName evidence="4">Lipoprotein</fullName>
    </recommendedName>
</protein>
<feature type="chain" id="PRO_5009779635" description="Lipoprotein" evidence="1">
    <location>
        <begin position="22"/>
        <end position="187"/>
    </location>
</feature>
<keyword evidence="3" id="KW-1185">Reference proteome</keyword>
<organism evidence="2 3">
    <name type="scientific">Spiroplasma turonicum</name>
    <dbReference type="NCBI Taxonomy" id="216946"/>
    <lineage>
        <taxon>Bacteria</taxon>
        <taxon>Bacillati</taxon>
        <taxon>Mycoplasmatota</taxon>
        <taxon>Mollicutes</taxon>
        <taxon>Entomoplasmatales</taxon>
        <taxon>Spiroplasmataceae</taxon>
        <taxon>Spiroplasma</taxon>
    </lineage>
</organism>
<dbReference type="AlphaFoldDB" id="A0A0K1P8E2"/>
<sequence length="187" mass="20943">MKKLISIFSSLCFFSPLSILVSCGAANQNDNTKFNLDNITQKNLSNFSGKNNTPSLTELSTQLFKVNNNKYFDISDVEFDGIPTKKSAKLKAKADNVNVYGSVSLIYSYSQIEPSFSEWIFVPDAIVYETKSLELEIFNANESVLEASVASYDSEFLKILSIDKITENKYSIKYTGLKVIGNNIDYD</sequence>